<dbReference type="EMBL" id="BQNB010009485">
    <property type="protein sequence ID" value="GJS64184.1"/>
    <property type="molecule type" value="Genomic_DNA"/>
</dbReference>
<dbReference type="InterPro" id="IPR043128">
    <property type="entry name" value="Rev_trsase/Diguanyl_cyclase"/>
</dbReference>
<feature type="region of interest" description="Disordered" evidence="1">
    <location>
        <begin position="1"/>
        <end position="51"/>
    </location>
</feature>
<dbReference type="PANTHER" id="PTHR24559">
    <property type="entry name" value="TRANSPOSON TY3-I GAG-POL POLYPROTEIN"/>
    <property type="match status" value="1"/>
</dbReference>
<dbReference type="Gene3D" id="3.30.70.270">
    <property type="match status" value="1"/>
</dbReference>
<evidence type="ECO:0000256" key="1">
    <source>
        <dbReference type="SAM" id="MobiDB-lite"/>
    </source>
</evidence>
<reference evidence="3" key="2">
    <citation type="submission" date="2022-01" db="EMBL/GenBank/DDBJ databases">
        <authorList>
            <person name="Yamashiro T."/>
            <person name="Shiraishi A."/>
            <person name="Satake H."/>
            <person name="Nakayama K."/>
        </authorList>
    </citation>
    <scope>NUCLEOTIDE SEQUENCE</scope>
</reference>
<proteinExistence type="predicted"/>
<protein>
    <submittedName>
        <fullName evidence="3">Mitochondrial protein</fullName>
    </submittedName>
</protein>
<feature type="domain" description="Reverse transcriptase" evidence="2">
    <location>
        <begin position="332"/>
        <end position="402"/>
    </location>
</feature>
<name>A0ABQ4XG36_9ASTR</name>
<dbReference type="InterPro" id="IPR043502">
    <property type="entry name" value="DNA/RNA_pol_sf"/>
</dbReference>
<dbReference type="CDD" id="cd01647">
    <property type="entry name" value="RT_LTR"/>
    <property type="match status" value="1"/>
</dbReference>
<keyword evidence="4" id="KW-1185">Reference proteome</keyword>
<comment type="caution">
    <text evidence="3">The sequence shown here is derived from an EMBL/GenBank/DDBJ whole genome shotgun (WGS) entry which is preliminary data.</text>
</comment>
<evidence type="ECO:0000313" key="3">
    <source>
        <dbReference type="EMBL" id="GJS64184.1"/>
    </source>
</evidence>
<evidence type="ECO:0000313" key="4">
    <source>
        <dbReference type="Proteomes" id="UP001151760"/>
    </source>
</evidence>
<dbReference type="PANTHER" id="PTHR24559:SF450">
    <property type="entry name" value="RNA-DIRECTED DNA POLYMERASE HOMOLOG"/>
    <property type="match status" value="1"/>
</dbReference>
<dbReference type="Gene3D" id="3.10.10.10">
    <property type="entry name" value="HIV Type 1 Reverse Transcriptase, subunit A, domain 1"/>
    <property type="match status" value="1"/>
</dbReference>
<evidence type="ECO:0000259" key="2">
    <source>
        <dbReference type="Pfam" id="PF00078"/>
    </source>
</evidence>
<dbReference type="SUPFAM" id="SSF56672">
    <property type="entry name" value="DNA/RNA polymerases"/>
    <property type="match status" value="1"/>
</dbReference>
<dbReference type="Pfam" id="PF00078">
    <property type="entry name" value="RVT_1"/>
    <property type="match status" value="1"/>
</dbReference>
<dbReference type="InterPro" id="IPR053134">
    <property type="entry name" value="RNA-dir_DNA_polymerase"/>
</dbReference>
<organism evidence="3 4">
    <name type="scientific">Tanacetum coccineum</name>
    <dbReference type="NCBI Taxonomy" id="301880"/>
    <lineage>
        <taxon>Eukaryota</taxon>
        <taxon>Viridiplantae</taxon>
        <taxon>Streptophyta</taxon>
        <taxon>Embryophyta</taxon>
        <taxon>Tracheophyta</taxon>
        <taxon>Spermatophyta</taxon>
        <taxon>Magnoliopsida</taxon>
        <taxon>eudicotyledons</taxon>
        <taxon>Gunneridae</taxon>
        <taxon>Pentapetalae</taxon>
        <taxon>asterids</taxon>
        <taxon>campanulids</taxon>
        <taxon>Asterales</taxon>
        <taxon>Asteraceae</taxon>
        <taxon>Asteroideae</taxon>
        <taxon>Anthemideae</taxon>
        <taxon>Anthemidinae</taxon>
        <taxon>Tanacetum</taxon>
    </lineage>
</organism>
<sequence length="404" mass="44991">MINDNKLNGVVGKSAHKPPTGGYNAGRNYNGSGSTHWPINNPERKHTNATTGRLKPFKRLTDAEMAEKRSKGICFRCDEKFAPGHSCASKTLQVLLVGDEEEDEDSDTEHVHLDSVEVSLNFVMGFTTPRTMKIQGKLGDRDVVVLIHCGATHNFLSMELVNDLRLVVSGCGSVGKIENSYGDMTVNWKELRMTFVNDGRSVTIKEETGLSRTLVSLKSMVRSLQKEKKGFLVEMKQLDDTQAEATITGTSFDIGGLLAEYEDVFNLPSGLPPSRDHEHFIVLKDSTTPISVRPYRYPYIQKNKIEKLVKEMLSAGVIQPSSSPFSSLVLLVKKKDGSWRFCVDYRALNKATVLDKLPIPVIDELLDELHGATIFSKLDLKSGYHPIRMKESDISKIAFRTQKG</sequence>
<accession>A0ABQ4XG36</accession>
<dbReference type="Proteomes" id="UP001151760">
    <property type="component" value="Unassembled WGS sequence"/>
</dbReference>
<gene>
    <name evidence="3" type="ORF">Tco_0678748</name>
</gene>
<reference evidence="3" key="1">
    <citation type="journal article" date="2022" name="Int. J. Mol. Sci.">
        <title>Draft Genome of Tanacetum Coccineum: Genomic Comparison of Closely Related Tanacetum-Family Plants.</title>
        <authorList>
            <person name="Yamashiro T."/>
            <person name="Shiraishi A."/>
            <person name="Nakayama K."/>
            <person name="Satake H."/>
        </authorList>
    </citation>
    <scope>NUCLEOTIDE SEQUENCE</scope>
</reference>
<feature type="compositionally biased region" description="Polar residues" evidence="1">
    <location>
        <begin position="27"/>
        <end position="38"/>
    </location>
</feature>
<dbReference type="InterPro" id="IPR000477">
    <property type="entry name" value="RT_dom"/>
</dbReference>